<reference evidence="1 2" key="1">
    <citation type="submission" date="2023-07" db="EMBL/GenBank/DDBJ databases">
        <title>Genomic Encyclopedia of Type Strains, Phase IV (KMG-IV): sequencing the most valuable type-strain genomes for metagenomic binning, comparative biology and taxonomic classification.</title>
        <authorList>
            <person name="Goeker M."/>
        </authorList>
    </citation>
    <scope>NUCLEOTIDE SEQUENCE [LARGE SCALE GENOMIC DNA]</scope>
    <source>
        <strain evidence="1 2">DSM 16784</strain>
    </source>
</reference>
<dbReference type="EMBL" id="JAUSUR010000009">
    <property type="protein sequence ID" value="MDQ0363042.1"/>
    <property type="molecule type" value="Genomic_DNA"/>
</dbReference>
<name>A0ABU0E818_9FIRM</name>
<protein>
    <submittedName>
        <fullName evidence="1">Uncharacterized protein</fullName>
    </submittedName>
</protein>
<evidence type="ECO:0000313" key="1">
    <source>
        <dbReference type="EMBL" id="MDQ0363042.1"/>
    </source>
</evidence>
<dbReference type="RefSeq" id="WP_307411519.1">
    <property type="nucleotide sequence ID" value="NZ_JAUSUR010000009.1"/>
</dbReference>
<proteinExistence type="predicted"/>
<evidence type="ECO:0000313" key="2">
    <source>
        <dbReference type="Proteomes" id="UP001230220"/>
    </source>
</evidence>
<keyword evidence="2" id="KW-1185">Reference proteome</keyword>
<accession>A0ABU0E818</accession>
<comment type="caution">
    <text evidence="1">The sequence shown here is derived from an EMBL/GenBank/DDBJ whole genome shotgun (WGS) entry which is preliminary data.</text>
</comment>
<dbReference type="Proteomes" id="UP001230220">
    <property type="component" value="Unassembled WGS sequence"/>
</dbReference>
<organism evidence="1 2">
    <name type="scientific">Breznakia pachnodae</name>
    <dbReference type="NCBI Taxonomy" id="265178"/>
    <lineage>
        <taxon>Bacteria</taxon>
        <taxon>Bacillati</taxon>
        <taxon>Bacillota</taxon>
        <taxon>Erysipelotrichia</taxon>
        <taxon>Erysipelotrichales</taxon>
        <taxon>Erysipelotrichaceae</taxon>
        <taxon>Breznakia</taxon>
    </lineage>
</organism>
<gene>
    <name evidence="1" type="ORF">J2S15_003803</name>
</gene>
<sequence length="129" mass="15017">MEKEVSELFSKLKKLNVKGRIDYDDSNVLWYLSDLVLVRIYPQSAPDEGYIGVSYVHNGKELSGTGTHWHPLKEEIWSDILSLHNGDYVFVAKTSLLSKNVIMMTTKEFEAKKHKFKNRKYCTYSIIRL</sequence>